<dbReference type="GO" id="GO:0050479">
    <property type="term" value="F:glyceryl-ether monooxygenase activity"/>
    <property type="evidence" value="ECO:0007669"/>
    <property type="project" value="TreeGrafter"/>
</dbReference>
<dbReference type="Pfam" id="PF04116">
    <property type="entry name" value="FA_hydroxylase"/>
    <property type="match status" value="1"/>
</dbReference>
<dbReference type="PANTHER" id="PTHR21624:SF1">
    <property type="entry name" value="ALKYLGLYCEROL MONOOXYGENASE"/>
    <property type="match status" value="1"/>
</dbReference>
<evidence type="ECO:0000313" key="10">
    <source>
        <dbReference type="Proteomes" id="UP000245125"/>
    </source>
</evidence>
<feature type="transmembrane region" description="Helical" evidence="7">
    <location>
        <begin position="44"/>
        <end position="69"/>
    </location>
</feature>
<keyword evidence="5" id="KW-0443">Lipid metabolism</keyword>
<feature type="transmembrane region" description="Helical" evidence="7">
    <location>
        <begin position="89"/>
        <end position="110"/>
    </location>
</feature>
<gene>
    <name evidence="9" type="ORF">NBG4_90017</name>
</gene>
<evidence type="ECO:0000256" key="3">
    <source>
        <dbReference type="ARBA" id="ARBA00022989"/>
    </source>
</evidence>
<dbReference type="GO" id="GO:0012505">
    <property type="term" value="C:endomembrane system"/>
    <property type="evidence" value="ECO:0007669"/>
    <property type="project" value="UniProtKB-SubCell"/>
</dbReference>
<dbReference type="GO" id="GO:0006643">
    <property type="term" value="P:membrane lipid metabolic process"/>
    <property type="evidence" value="ECO:0007669"/>
    <property type="project" value="TreeGrafter"/>
</dbReference>
<accession>A0A2U3QKY7</accession>
<keyword evidence="3 7" id="KW-1133">Transmembrane helix</keyword>
<evidence type="ECO:0000313" key="9">
    <source>
        <dbReference type="EMBL" id="SPQ02073.1"/>
    </source>
</evidence>
<sequence>MNVFTIDNEVSIRLFFFLAVFACMAAWEVIAPRRILTSPKGIRWLNNIVISFINSALVRWLFPISAVGVALLSKERGWGAFNYAVMSSWWTGVIVIVALDLTIYIQHFLFHKVPFFWRLHRMHHTDLDIDVTTGARFHPIEIILSMGVKSSVVIILGAPAWSVLAFEVLLNATSMFNHSNVLTNRQLDRILRIFIVTPDMHRVHHSVIIKETDSNFGFNLPWWDRLFGTYRDQPASGHDRITIGLANFRERKWLTLPWMLAVPFSGRYR</sequence>
<dbReference type="GO" id="GO:0016020">
    <property type="term" value="C:membrane"/>
    <property type="evidence" value="ECO:0007669"/>
    <property type="project" value="GOC"/>
</dbReference>
<evidence type="ECO:0000256" key="2">
    <source>
        <dbReference type="ARBA" id="ARBA00022692"/>
    </source>
</evidence>
<proteinExistence type="predicted"/>
<keyword evidence="4" id="KW-0560">Oxidoreductase</keyword>
<evidence type="ECO:0000256" key="6">
    <source>
        <dbReference type="ARBA" id="ARBA00023136"/>
    </source>
</evidence>
<keyword evidence="2 7" id="KW-0812">Transmembrane</keyword>
<evidence type="ECO:0000256" key="5">
    <source>
        <dbReference type="ARBA" id="ARBA00023098"/>
    </source>
</evidence>
<dbReference type="GO" id="GO:0008610">
    <property type="term" value="P:lipid biosynthetic process"/>
    <property type="evidence" value="ECO:0007669"/>
    <property type="project" value="InterPro"/>
</dbReference>
<keyword evidence="6 7" id="KW-0472">Membrane</keyword>
<organism evidence="9 10">
    <name type="scientific">Candidatus Sulfobium mesophilum</name>
    <dbReference type="NCBI Taxonomy" id="2016548"/>
    <lineage>
        <taxon>Bacteria</taxon>
        <taxon>Pseudomonadati</taxon>
        <taxon>Nitrospirota</taxon>
        <taxon>Nitrospiria</taxon>
        <taxon>Nitrospirales</taxon>
        <taxon>Nitrospiraceae</taxon>
        <taxon>Candidatus Sulfobium</taxon>
    </lineage>
</organism>
<dbReference type="EMBL" id="OUUY01000141">
    <property type="protein sequence ID" value="SPQ02073.1"/>
    <property type="molecule type" value="Genomic_DNA"/>
</dbReference>
<comment type="subcellular location">
    <subcellularLocation>
        <location evidence="1">Endomembrane system</location>
        <topology evidence="1">Multi-pass membrane protein</topology>
    </subcellularLocation>
</comment>
<dbReference type="Proteomes" id="UP000245125">
    <property type="component" value="Unassembled WGS sequence"/>
</dbReference>
<dbReference type="InterPro" id="IPR051689">
    <property type="entry name" value="Sterol_desaturase/TMEM195"/>
</dbReference>
<evidence type="ECO:0000256" key="4">
    <source>
        <dbReference type="ARBA" id="ARBA00023002"/>
    </source>
</evidence>
<feature type="transmembrane region" description="Helical" evidence="7">
    <location>
        <begin position="12"/>
        <end position="32"/>
    </location>
</feature>
<dbReference type="GO" id="GO:0005506">
    <property type="term" value="F:iron ion binding"/>
    <property type="evidence" value="ECO:0007669"/>
    <property type="project" value="InterPro"/>
</dbReference>
<evidence type="ECO:0000256" key="1">
    <source>
        <dbReference type="ARBA" id="ARBA00004127"/>
    </source>
</evidence>
<dbReference type="PANTHER" id="PTHR21624">
    <property type="entry name" value="STEROL DESATURASE-RELATED PROTEIN"/>
    <property type="match status" value="1"/>
</dbReference>
<keyword evidence="10" id="KW-1185">Reference proteome</keyword>
<dbReference type="OrthoDB" id="5291790at2"/>
<dbReference type="AlphaFoldDB" id="A0A2U3QKY7"/>
<name>A0A2U3QKY7_9BACT</name>
<reference evidence="10" key="1">
    <citation type="submission" date="2018-03" db="EMBL/GenBank/DDBJ databases">
        <authorList>
            <person name="Zecchin S."/>
        </authorList>
    </citation>
    <scope>NUCLEOTIDE SEQUENCE [LARGE SCALE GENOMIC DNA]</scope>
</reference>
<protein>
    <submittedName>
        <fullName evidence="9">Fatty acid hydroxylase</fullName>
    </submittedName>
</protein>
<evidence type="ECO:0000259" key="8">
    <source>
        <dbReference type="Pfam" id="PF04116"/>
    </source>
</evidence>
<dbReference type="InterPro" id="IPR006694">
    <property type="entry name" value="Fatty_acid_hydroxylase"/>
</dbReference>
<feature type="domain" description="Fatty acid hydroxylase" evidence="8">
    <location>
        <begin position="93"/>
        <end position="229"/>
    </location>
</feature>
<evidence type="ECO:0000256" key="7">
    <source>
        <dbReference type="SAM" id="Phobius"/>
    </source>
</evidence>